<dbReference type="PANTHER" id="PTHR32285:SF213">
    <property type="entry name" value="PROTEIN TRICHOME BIREFRINGENCE-LIKE 11"/>
    <property type="match status" value="1"/>
</dbReference>
<feature type="domain" description="Trichome birefringence-like C-terminal" evidence="2">
    <location>
        <begin position="1"/>
        <end position="53"/>
    </location>
</feature>
<accession>A0AA38F2U9</accession>
<feature type="non-terminal residue" evidence="3">
    <location>
        <position position="1"/>
    </location>
</feature>
<sequence>EYNVMIEFFWAPYLVNLETNEEGKKLLHVDEIQSNASNWMGADVMIFESSKWWPDVLGSQRCDLKEPILDPSYDPQPSFHAKIVQDVLKSTSFGVKFFNITHNTAFRDDGHPSIYTTLKISAPHADCSH</sequence>
<evidence type="ECO:0000313" key="4">
    <source>
        <dbReference type="Proteomes" id="UP000824469"/>
    </source>
</evidence>
<dbReference type="AlphaFoldDB" id="A0AA38F2U9"/>
<dbReference type="Proteomes" id="UP000824469">
    <property type="component" value="Unassembled WGS sequence"/>
</dbReference>
<comment type="caution">
    <text evidence="3">The sequence shown here is derived from an EMBL/GenBank/DDBJ whole genome shotgun (WGS) entry which is preliminary data.</text>
</comment>
<dbReference type="InterPro" id="IPR029962">
    <property type="entry name" value="TBL"/>
</dbReference>
<feature type="non-terminal residue" evidence="3">
    <location>
        <position position="129"/>
    </location>
</feature>
<evidence type="ECO:0000313" key="3">
    <source>
        <dbReference type="EMBL" id="KAH9290334.1"/>
    </source>
</evidence>
<comment type="similarity">
    <text evidence="1">Belongs to the PC-esterase family. TBL subfamily.</text>
</comment>
<organism evidence="3 4">
    <name type="scientific">Taxus chinensis</name>
    <name type="common">Chinese yew</name>
    <name type="synonym">Taxus wallichiana var. chinensis</name>
    <dbReference type="NCBI Taxonomy" id="29808"/>
    <lineage>
        <taxon>Eukaryota</taxon>
        <taxon>Viridiplantae</taxon>
        <taxon>Streptophyta</taxon>
        <taxon>Embryophyta</taxon>
        <taxon>Tracheophyta</taxon>
        <taxon>Spermatophyta</taxon>
        <taxon>Pinopsida</taxon>
        <taxon>Pinidae</taxon>
        <taxon>Conifers II</taxon>
        <taxon>Cupressales</taxon>
        <taxon>Taxaceae</taxon>
        <taxon>Taxus</taxon>
    </lineage>
</organism>
<dbReference type="Pfam" id="PF13839">
    <property type="entry name" value="PC-Esterase"/>
    <property type="match status" value="2"/>
</dbReference>
<evidence type="ECO:0000256" key="1">
    <source>
        <dbReference type="ARBA" id="ARBA00007727"/>
    </source>
</evidence>
<dbReference type="EMBL" id="JAHRHJ020003813">
    <property type="protein sequence ID" value="KAH9290334.1"/>
    <property type="molecule type" value="Genomic_DNA"/>
</dbReference>
<dbReference type="InterPro" id="IPR026057">
    <property type="entry name" value="TBL_C"/>
</dbReference>
<keyword evidence="4" id="KW-1185">Reference proteome</keyword>
<gene>
    <name evidence="3" type="ORF">KI387_034451</name>
</gene>
<dbReference type="PANTHER" id="PTHR32285">
    <property type="entry name" value="PROTEIN TRICHOME BIREFRINGENCE-LIKE 9-RELATED"/>
    <property type="match status" value="1"/>
</dbReference>
<proteinExistence type="inferred from homology"/>
<dbReference type="GO" id="GO:0005794">
    <property type="term" value="C:Golgi apparatus"/>
    <property type="evidence" value="ECO:0007669"/>
    <property type="project" value="TreeGrafter"/>
</dbReference>
<feature type="domain" description="Trichome birefringence-like C-terminal" evidence="2">
    <location>
        <begin position="60"/>
        <end position="129"/>
    </location>
</feature>
<reference evidence="3 4" key="1">
    <citation type="journal article" date="2021" name="Nat. Plants">
        <title>The Taxus genome provides insights into paclitaxel biosynthesis.</title>
        <authorList>
            <person name="Xiong X."/>
            <person name="Gou J."/>
            <person name="Liao Q."/>
            <person name="Li Y."/>
            <person name="Zhou Q."/>
            <person name="Bi G."/>
            <person name="Li C."/>
            <person name="Du R."/>
            <person name="Wang X."/>
            <person name="Sun T."/>
            <person name="Guo L."/>
            <person name="Liang H."/>
            <person name="Lu P."/>
            <person name="Wu Y."/>
            <person name="Zhang Z."/>
            <person name="Ro D.K."/>
            <person name="Shang Y."/>
            <person name="Huang S."/>
            <person name="Yan J."/>
        </authorList>
    </citation>
    <scope>NUCLEOTIDE SEQUENCE [LARGE SCALE GENOMIC DNA]</scope>
    <source>
        <strain evidence="3">Ta-2019</strain>
    </source>
</reference>
<name>A0AA38F2U9_TAXCH</name>
<evidence type="ECO:0000259" key="2">
    <source>
        <dbReference type="Pfam" id="PF13839"/>
    </source>
</evidence>
<dbReference type="GO" id="GO:0016413">
    <property type="term" value="F:O-acetyltransferase activity"/>
    <property type="evidence" value="ECO:0007669"/>
    <property type="project" value="InterPro"/>
</dbReference>
<protein>
    <recommendedName>
        <fullName evidence="2">Trichome birefringence-like C-terminal domain-containing protein</fullName>
    </recommendedName>
</protein>